<evidence type="ECO:0000256" key="14">
    <source>
        <dbReference type="ARBA" id="ARBA00047552"/>
    </source>
</evidence>
<accession>A0A811YJC9</accession>
<feature type="domain" description="Methionyl/Valyl/Leucyl/Isoleucyl-tRNA synthetase anticodon-binding" evidence="18">
    <location>
        <begin position="862"/>
        <end position="1010"/>
    </location>
</feature>
<dbReference type="PANTHER" id="PTHR11946:SF71">
    <property type="entry name" value="VALINE--TRNA LIGASE, MITOCHONDRIAL"/>
    <property type="match status" value="1"/>
</dbReference>
<dbReference type="CDD" id="cd00817">
    <property type="entry name" value="ValRS_core"/>
    <property type="match status" value="1"/>
</dbReference>
<dbReference type="Proteomes" id="UP000645828">
    <property type="component" value="Unassembled WGS sequence"/>
</dbReference>
<reference evidence="19" key="1">
    <citation type="submission" date="2020-12" db="EMBL/GenBank/DDBJ databases">
        <authorList>
            <consortium name="Molecular Ecology Group"/>
        </authorList>
    </citation>
    <scope>NUCLEOTIDE SEQUENCE</scope>
    <source>
        <strain evidence="19">TBG_1078</strain>
    </source>
</reference>
<evidence type="ECO:0000313" key="20">
    <source>
        <dbReference type="Proteomes" id="UP000645828"/>
    </source>
</evidence>
<dbReference type="FunFam" id="3.40.50.620:FF:000020">
    <property type="entry name" value="Valine--tRNA ligase, mitochondrial"/>
    <property type="match status" value="1"/>
</dbReference>
<keyword evidence="6 15" id="KW-0067">ATP-binding</keyword>
<comment type="similarity">
    <text evidence="2 15">Belongs to the class-I aminoacyl-tRNA synthetase family.</text>
</comment>
<comment type="catalytic activity">
    <reaction evidence="14">
        <text>tRNA(Val) + L-valine + ATP = L-valyl-tRNA(Val) + AMP + diphosphate</text>
        <dbReference type="Rhea" id="RHEA:10704"/>
        <dbReference type="Rhea" id="RHEA-COMP:9672"/>
        <dbReference type="Rhea" id="RHEA-COMP:9708"/>
        <dbReference type="ChEBI" id="CHEBI:30616"/>
        <dbReference type="ChEBI" id="CHEBI:33019"/>
        <dbReference type="ChEBI" id="CHEBI:57762"/>
        <dbReference type="ChEBI" id="CHEBI:78442"/>
        <dbReference type="ChEBI" id="CHEBI:78537"/>
        <dbReference type="ChEBI" id="CHEBI:456215"/>
        <dbReference type="EC" id="6.1.1.9"/>
    </reaction>
</comment>
<dbReference type="GO" id="GO:0005524">
    <property type="term" value="F:ATP binding"/>
    <property type="evidence" value="ECO:0007669"/>
    <property type="project" value="UniProtKB-KW"/>
</dbReference>
<dbReference type="SUPFAM" id="SSF50677">
    <property type="entry name" value="ValRS/IleRS/LeuRS editing domain"/>
    <property type="match status" value="1"/>
</dbReference>
<dbReference type="FunFam" id="3.90.740.10:FF:000014">
    <property type="entry name" value="valine--tRNA ligase, mitochondrial"/>
    <property type="match status" value="1"/>
</dbReference>
<evidence type="ECO:0000256" key="6">
    <source>
        <dbReference type="ARBA" id="ARBA00022840"/>
    </source>
</evidence>
<keyword evidence="8" id="KW-0809">Transit peptide</keyword>
<dbReference type="GO" id="GO:0004832">
    <property type="term" value="F:valine-tRNA ligase activity"/>
    <property type="evidence" value="ECO:0007669"/>
    <property type="project" value="UniProtKB-EC"/>
</dbReference>
<gene>
    <name evidence="19" type="ORF">NYPRO_LOCUS10379</name>
</gene>
<dbReference type="InterPro" id="IPR014729">
    <property type="entry name" value="Rossmann-like_a/b/a_fold"/>
</dbReference>
<keyword evidence="7 15" id="KW-0648">Protein biosynthesis</keyword>
<dbReference type="NCBIfam" id="TIGR00422">
    <property type="entry name" value="valS"/>
    <property type="match status" value="1"/>
</dbReference>
<dbReference type="EMBL" id="CAJHUB010000680">
    <property type="protein sequence ID" value="CAD7677581.1"/>
    <property type="molecule type" value="Genomic_DNA"/>
</dbReference>
<evidence type="ECO:0000256" key="9">
    <source>
        <dbReference type="ARBA" id="ARBA00023128"/>
    </source>
</evidence>
<comment type="function">
    <text evidence="13">Catalyzes the attachment of valine to tRNA(Val) in a two-step reaction: valine is first activated by ATP to form Val-AMP and then transferred to the acceptor end of tRNA(Val).</text>
</comment>
<evidence type="ECO:0000256" key="13">
    <source>
        <dbReference type="ARBA" id="ARBA00043854"/>
    </source>
</evidence>
<evidence type="ECO:0000256" key="5">
    <source>
        <dbReference type="ARBA" id="ARBA00022741"/>
    </source>
</evidence>
<dbReference type="GO" id="GO:0005829">
    <property type="term" value="C:cytosol"/>
    <property type="evidence" value="ECO:0007669"/>
    <property type="project" value="TreeGrafter"/>
</dbReference>
<dbReference type="CDD" id="cd07962">
    <property type="entry name" value="Anticodon_Ia_Val"/>
    <property type="match status" value="1"/>
</dbReference>
<evidence type="ECO:0000256" key="15">
    <source>
        <dbReference type="RuleBase" id="RU363035"/>
    </source>
</evidence>
<dbReference type="SUPFAM" id="SSF52374">
    <property type="entry name" value="Nucleotidylyl transferase"/>
    <property type="match status" value="1"/>
</dbReference>
<dbReference type="Pfam" id="PF08264">
    <property type="entry name" value="Anticodon_1"/>
    <property type="match status" value="1"/>
</dbReference>
<comment type="subcellular location">
    <subcellularLocation>
        <location evidence="1">Mitochondrion</location>
    </subcellularLocation>
</comment>
<evidence type="ECO:0000256" key="11">
    <source>
        <dbReference type="ARBA" id="ARBA00029936"/>
    </source>
</evidence>
<dbReference type="PANTHER" id="PTHR11946">
    <property type="entry name" value="VALYL-TRNA SYNTHETASES"/>
    <property type="match status" value="1"/>
</dbReference>
<dbReference type="FunFam" id="3.40.50.620:FF:000120">
    <property type="entry name" value="Valine--tRNA ligase, mitochondrial"/>
    <property type="match status" value="1"/>
</dbReference>
<organism evidence="19 20">
    <name type="scientific">Nyctereutes procyonoides</name>
    <name type="common">Raccoon dog</name>
    <name type="synonym">Canis procyonoides</name>
    <dbReference type="NCBI Taxonomy" id="34880"/>
    <lineage>
        <taxon>Eukaryota</taxon>
        <taxon>Metazoa</taxon>
        <taxon>Chordata</taxon>
        <taxon>Craniata</taxon>
        <taxon>Vertebrata</taxon>
        <taxon>Euteleostomi</taxon>
        <taxon>Mammalia</taxon>
        <taxon>Eutheria</taxon>
        <taxon>Laurasiatheria</taxon>
        <taxon>Carnivora</taxon>
        <taxon>Caniformia</taxon>
        <taxon>Canidae</taxon>
        <taxon>Nyctereutes</taxon>
    </lineage>
</organism>
<dbReference type="FunFam" id="3.90.740.10:FF:000007">
    <property type="entry name" value="Valine--tRNA ligase, mitochondrial"/>
    <property type="match status" value="1"/>
</dbReference>
<dbReference type="InterPro" id="IPR013155">
    <property type="entry name" value="M/V/L/I-tRNA-synth_anticd-bd"/>
</dbReference>
<dbReference type="EC" id="6.1.1.9" evidence="3"/>
<keyword evidence="4 15" id="KW-0436">Ligase</keyword>
<dbReference type="GO" id="GO:0006438">
    <property type="term" value="P:valyl-tRNA aminoacylation"/>
    <property type="evidence" value="ECO:0007669"/>
    <property type="project" value="InterPro"/>
</dbReference>
<dbReference type="NCBIfam" id="NF004349">
    <property type="entry name" value="PRK05729.1"/>
    <property type="match status" value="1"/>
</dbReference>
<dbReference type="GO" id="GO:0002161">
    <property type="term" value="F:aminoacyl-tRNA deacylase activity"/>
    <property type="evidence" value="ECO:0007669"/>
    <property type="project" value="InterPro"/>
</dbReference>
<sequence length="1144" mass="126345">MPHSPLASLPCRCWGLRPSQALRRSHPLSTQSAPCGSSLSRRNHEAKQKRQREKQMALEAGITPKGKAPAGSSKAWTPKEVVLYEVPTEPGEKKDVYRLLPPAYSPRYVEAAWYSWWVREGFFKPEYQTKLPQATGETFSMCIPPPNVTGSLHIGHALTVAIQDALVRWHRMRGDQVLWIPGSDHAGIATQAVVEKQLWKERGMRRHELSREKFLREVWKWKDEKGGEISEQLQALGASLDWDRECFTMDAGFSVAVTEAFVRLYEAGLLYRSQQLVNWSCTLRSAISDIEVESRPLPGHTELQLPGCPTPVSFGLLVSVAFPVDGEPDAEVVVGTTRPETLPGDVAVAVHPDDSRYTHLHGRQLRHPLTGQLLPLITDSTVQPHVGTGAVKVTPAHSPADAELGARHGLSPLSVIAEDGTMTSLCGDWLQGLHRFVAREKIMSALQERGLFRGLQNHPMVLPICSRSGDVIEYLLKSQWFVRCREMGNRAAQAVESGALELSPSFHQKNWQHWFSHIGDWCVSRQLWWGHRIPAYLVVEEHMKGDREDCWVVGRTETEARKIAAELTGRSEAELTLQRDPDVLDTWFSSALFPFAALGWPQETPDLARFYPLSLLETGSDLLLFWVGRMVMLGTQLTGQLPFTKVLLHSMVRDGQGRKMSKSLGNVLDPRDIISGVELQVLQEKLKDGNLDSTELAIAAAGQVSPQHLPLSASSWQLLGFLCSPGFCPCSCVGICHPSYPSGCRGRTSLMGSLSVGQMPCDLPCAPTGPWVSLSKGGAGIVGTPVEGWGRVKGSLCSCHPCAYSSSHSLPGGDVHLSVSEVLSSRHFCNKIWNALRFILNALGEGFVPQPAEELSPSSPTDAWILSRLAHTAQECERGFLARELPLITHALHHFWLHSLCDVYLEAVKPVLSHSPHPQGPPQVLFSCADVGLRLLAPLMPFLAEELWQRLPPRPGSNSAPSISVASYPTTHSLEHWRQPALEQHFSQVQEAVQALRALRATYQLTKARPRVLLQSSEPGELSLFKPFLEPLATLGHCGAVGLLPPGVVAPSGWAQAPLSNTIQVYMELQGLVDPQAHLVLLAARRRKLQKQLDGLMAWTPSRGEEETKRQQRLSSLQLELSKLDKAASHLRQLMDACPSPKEL</sequence>
<dbReference type="InterPro" id="IPR002300">
    <property type="entry name" value="aa-tRNA-synth_Ia"/>
</dbReference>
<dbReference type="InterPro" id="IPR002303">
    <property type="entry name" value="Valyl-tRNA_ligase"/>
</dbReference>
<evidence type="ECO:0000313" key="19">
    <source>
        <dbReference type="EMBL" id="CAD7677581.1"/>
    </source>
</evidence>
<dbReference type="PRINTS" id="PR00986">
    <property type="entry name" value="TRNASYNTHVAL"/>
</dbReference>
<dbReference type="InterPro" id="IPR009080">
    <property type="entry name" value="tRNAsynth_Ia_anticodon-bd"/>
</dbReference>
<keyword evidence="20" id="KW-1185">Reference proteome</keyword>
<feature type="region of interest" description="Disordered" evidence="16">
    <location>
        <begin position="24"/>
        <end position="73"/>
    </location>
</feature>
<proteinExistence type="inferred from homology"/>
<comment type="caution">
    <text evidence="19">The sequence shown here is derived from an EMBL/GenBank/DDBJ whole genome shotgun (WGS) entry which is preliminary data.</text>
</comment>
<dbReference type="Gene3D" id="1.10.730.10">
    <property type="entry name" value="Isoleucyl-tRNA Synthetase, Domain 1"/>
    <property type="match status" value="1"/>
</dbReference>
<dbReference type="GO" id="GO:0005739">
    <property type="term" value="C:mitochondrion"/>
    <property type="evidence" value="ECO:0007669"/>
    <property type="project" value="UniProtKB-SubCell"/>
</dbReference>
<evidence type="ECO:0000256" key="3">
    <source>
        <dbReference type="ARBA" id="ARBA00013169"/>
    </source>
</evidence>
<evidence type="ECO:0000256" key="16">
    <source>
        <dbReference type="SAM" id="MobiDB-lite"/>
    </source>
</evidence>
<evidence type="ECO:0000256" key="12">
    <source>
        <dbReference type="ARBA" id="ARBA00040837"/>
    </source>
</evidence>
<dbReference type="AlphaFoldDB" id="A0A811YJC9"/>
<evidence type="ECO:0000259" key="17">
    <source>
        <dbReference type="Pfam" id="PF00133"/>
    </source>
</evidence>
<dbReference type="Gene3D" id="3.90.740.10">
    <property type="entry name" value="Valyl/Leucyl/Isoleucyl-tRNA synthetase, editing domain"/>
    <property type="match status" value="2"/>
</dbReference>
<dbReference type="Pfam" id="PF00133">
    <property type="entry name" value="tRNA-synt_1"/>
    <property type="match status" value="1"/>
</dbReference>
<dbReference type="InterPro" id="IPR033705">
    <property type="entry name" value="Anticodon_Ia_Val"/>
</dbReference>
<evidence type="ECO:0000256" key="4">
    <source>
        <dbReference type="ARBA" id="ARBA00022598"/>
    </source>
</evidence>
<evidence type="ECO:0000256" key="7">
    <source>
        <dbReference type="ARBA" id="ARBA00022917"/>
    </source>
</evidence>
<feature type="compositionally biased region" description="Basic and acidic residues" evidence="16">
    <location>
        <begin position="42"/>
        <end position="56"/>
    </location>
</feature>
<keyword evidence="5 15" id="KW-0547">Nucleotide-binding</keyword>
<dbReference type="InterPro" id="IPR001412">
    <property type="entry name" value="aa-tRNA-synth_I_CS"/>
</dbReference>
<dbReference type="Gene3D" id="3.40.50.620">
    <property type="entry name" value="HUPs"/>
    <property type="match status" value="2"/>
</dbReference>
<evidence type="ECO:0000256" key="10">
    <source>
        <dbReference type="ARBA" id="ARBA00023146"/>
    </source>
</evidence>
<evidence type="ECO:0000256" key="2">
    <source>
        <dbReference type="ARBA" id="ARBA00005594"/>
    </source>
</evidence>
<protein>
    <recommendedName>
        <fullName evidence="12">Valine--tRNA ligase, mitochondrial</fullName>
        <ecNumber evidence="3">6.1.1.9</ecNumber>
    </recommendedName>
    <alternativeName>
        <fullName evidence="11">Valyl-tRNA synthetase</fullName>
    </alternativeName>
</protein>
<feature type="compositionally biased region" description="Polar residues" evidence="16">
    <location>
        <begin position="27"/>
        <end position="40"/>
    </location>
</feature>
<evidence type="ECO:0000259" key="18">
    <source>
        <dbReference type="Pfam" id="PF08264"/>
    </source>
</evidence>
<dbReference type="PROSITE" id="PS00178">
    <property type="entry name" value="AA_TRNA_LIGASE_I"/>
    <property type="match status" value="1"/>
</dbReference>
<dbReference type="FunFam" id="1.10.730.10:FF:000019">
    <property type="entry name" value="Valine--tRNA ligase, mitochondrial"/>
    <property type="match status" value="1"/>
</dbReference>
<keyword evidence="10 15" id="KW-0030">Aminoacyl-tRNA synthetase</keyword>
<name>A0A811YJC9_NYCPR</name>
<evidence type="ECO:0000256" key="1">
    <source>
        <dbReference type="ARBA" id="ARBA00004173"/>
    </source>
</evidence>
<feature type="domain" description="Aminoacyl-tRNA synthetase class Ia" evidence="17">
    <location>
        <begin position="113"/>
        <end position="677"/>
    </location>
</feature>
<evidence type="ECO:0000256" key="8">
    <source>
        <dbReference type="ARBA" id="ARBA00022946"/>
    </source>
</evidence>
<dbReference type="SUPFAM" id="SSF47323">
    <property type="entry name" value="Anticodon-binding domain of a subclass of class I aminoacyl-tRNA synthetases"/>
    <property type="match status" value="1"/>
</dbReference>
<dbReference type="InterPro" id="IPR009008">
    <property type="entry name" value="Val/Leu/Ile-tRNA-synth_edit"/>
</dbReference>
<keyword evidence="9" id="KW-0496">Mitochondrion</keyword>